<sequence length="106" mass="11216">MISTPLDGASLDDSFLDNSILDDTPLITLTSTTIHSLVKVDTTVFSTRDLCLKTRKAKGMSSPEIAPDQTAAGICEGEEQNVKRAPDGPSPYTGGGSPVDIQHAKR</sequence>
<protein>
    <recommendedName>
        <fullName evidence="4">Pheromone</fullName>
    </recommendedName>
</protein>
<dbReference type="Proteomes" id="UP001444661">
    <property type="component" value="Unassembled WGS sequence"/>
</dbReference>
<evidence type="ECO:0000313" key="3">
    <source>
        <dbReference type="Proteomes" id="UP001444661"/>
    </source>
</evidence>
<name>A0ABR1SC73_9PEZI</name>
<evidence type="ECO:0008006" key="4">
    <source>
        <dbReference type="Google" id="ProtNLM"/>
    </source>
</evidence>
<dbReference type="EMBL" id="JAQQWK010000010">
    <property type="protein sequence ID" value="KAK8029410.1"/>
    <property type="molecule type" value="Genomic_DNA"/>
</dbReference>
<comment type="caution">
    <text evidence="2">The sequence shown here is derived from an EMBL/GenBank/DDBJ whole genome shotgun (WGS) entry which is preliminary data.</text>
</comment>
<evidence type="ECO:0000313" key="2">
    <source>
        <dbReference type="EMBL" id="KAK8029410.1"/>
    </source>
</evidence>
<organism evidence="2 3">
    <name type="scientific">Apiospora rasikravindrae</name>
    <dbReference type="NCBI Taxonomy" id="990691"/>
    <lineage>
        <taxon>Eukaryota</taxon>
        <taxon>Fungi</taxon>
        <taxon>Dikarya</taxon>
        <taxon>Ascomycota</taxon>
        <taxon>Pezizomycotina</taxon>
        <taxon>Sordariomycetes</taxon>
        <taxon>Xylariomycetidae</taxon>
        <taxon>Amphisphaeriales</taxon>
        <taxon>Apiosporaceae</taxon>
        <taxon>Apiospora</taxon>
    </lineage>
</organism>
<evidence type="ECO:0000256" key="1">
    <source>
        <dbReference type="SAM" id="MobiDB-lite"/>
    </source>
</evidence>
<reference evidence="2 3" key="1">
    <citation type="submission" date="2023-01" db="EMBL/GenBank/DDBJ databases">
        <title>Analysis of 21 Apiospora genomes using comparative genomics revels a genus with tremendous synthesis potential of carbohydrate active enzymes and secondary metabolites.</title>
        <authorList>
            <person name="Sorensen T."/>
        </authorList>
    </citation>
    <scope>NUCLEOTIDE SEQUENCE [LARGE SCALE GENOMIC DNA]</scope>
    <source>
        <strain evidence="2 3">CBS 33761</strain>
    </source>
</reference>
<gene>
    <name evidence="2" type="ORF">PG993_010701</name>
</gene>
<feature type="region of interest" description="Disordered" evidence="1">
    <location>
        <begin position="56"/>
        <end position="106"/>
    </location>
</feature>
<accession>A0ABR1SC73</accession>
<keyword evidence="3" id="KW-1185">Reference proteome</keyword>
<proteinExistence type="predicted"/>